<dbReference type="GO" id="GO:0031241">
    <property type="term" value="C:periplasmic side of cell outer membrane"/>
    <property type="evidence" value="ECO:0007669"/>
    <property type="project" value="TreeGrafter"/>
</dbReference>
<protein>
    <recommendedName>
        <fullName evidence="10">Penicillin-binding protein activator LpoA</fullName>
    </recommendedName>
</protein>
<dbReference type="PANTHER" id="PTHR38038">
    <property type="entry name" value="PENICILLIN-BINDING PROTEIN ACTIVATOR LPOA"/>
    <property type="match status" value="1"/>
</dbReference>
<name>A0A242NTI7_9GAMM</name>
<comment type="caution">
    <text evidence="8">The sequence shown here is derived from an EMBL/GenBank/DDBJ whole genome shotgun (WGS) entry which is preliminary data.</text>
</comment>
<dbReference type="Gene3D" id="3.40.50.2300">
    <property type="match status" value="2"/>
</dbReference>
<keyword evidence="5" id="KW-0564">Palmitate</keyword>
<dbReference type="PROSITE" id="PS51257">
    <property type="entry name" value="PROKAR_LIPOPROTEIN"/>
    <property type="match status" value="1"/>
</dbReference>
<proteinExistence type="predicted"/>
<dbReference type="GO" id="GO:0008360">
    <property type="term" value="P:regulation of cell shape"/>
    <property type="evidence" value="ECO:0007669"/>
    <property type="project" value="UniProtKB-KW"/>
</dbReference>
<keyword evidence="1" id="KW-0732">Signal</keyword>
<dbReference type="Proteomes" id="UP000194968">
    <property type="component" value="Unassembled WGS sequence"/>
</dbReference>
<dbReference type="SUPFAM" id="SSF53822">
    <property type="entry name" value="Periplasmic binding protein-like I"/>
    <property type="match status" value="1"/>
</dbReference>
<evidence type="ECO:0000256" key="4">
    <source>
        <dbReference type="ARBA" id="ARBA00023136"/>
    </source>
</evidence>
<reference evidence="8 9" key="1">
    <citation type="submission" date="2017-03" db="EMBL/GenBank/DDBJ databases">
        <title>Comparative genomics of honeybee gut symbionts reveal geographically distinct and subgroup specific antibiotic resistance.</title>
        <authorList>
            <person name="Ludvigsen J."/>
            <person name="Porcellato D."/>
            <person name="Labee-Lund T.M."/>
            <person name="Amdam G.V."/>
            <person name="Rudi K."/>
        </authorList>
    </citation>
    <scope>NUCLEOTIDE SEQUENCE [LARGE SCALE GENOMIC DNA]</scope>
    <source>
        <strain evidence="8 9">A-4-12</strain>
    </source>
</reference>
<dbReference type="Gene3D" id="1.25.40.10">
    <property type="entry name" value="Tetratricopeptide repeat domain"/>
    <property type="match status" value="1"/>
</dbReference>
<dbReference type="GO" id="GO:0009252">
    <property type="term" value="P:peptidoglycan biosynthetic process"/>
    <property type="evidence" value="ECO:0007669"/>
    <property type="project" value="UniProtKB-KW"/>
</dbReference>
<organism evidence="8 9">
    <name type="scientific">Gilliamella apis</name>
    <dbReference type="NCBI Taxonomy" id="1970738"/>
    <lineage>
        <taxon>Bacteria</taxon>
        <taxon>Pseudomonadati</taxon>
        <taxon>Pseudomonadota</taxon>
        <taxon>Gammaproteobacteria</taxon>
        <taxon>Orbales</taxon>
        <taxon>Orbaceae</taxon>
        <taxon>Gilliamella</taxon>
    </lineage>
</organism>
<keyword evidence="2" id="KW-0133">Cell shape</keyword>
<evidence type="ECO:0000256" key="1">
    <source>
        <dbReference type="ARBA" id="ARBA00022729"/>
    </source>
</evidence>
<evidence type="ECO:0000313" key="9">
    <source>
        <dbReference type="Proteomes" id="UP000194968"/>
    </source>
</evidence>
<evidence type="ECO:0000256" key="2">
    <source>
        <dbReference type="ARBA" id="ARBA00022960"/>
    </source>
</evidence>
<evidence type="ECO:0000313" key="8">
    <source>
        <dbReference type="EMBL" id="OTQ49021.1"/>
    </source>
</evidence>
<keyword evidence="6" id="KW-0998">Cell outer membrane</keyword>
<dbReference type="Gene3D" id="1.25.40.650">
    <property type="match status" value="1"/>
</dbReference>
<evidence type="ECO:0000256" key="5">
    <source>
        <dbReference type="ARBA" id="ARBA00023139"/>
    </source>
</evidence>
<dbReference type="OrthoDB" id="6708821at2"/>
<accession>A0A242NTI7</accession>
<dbReference type="InterPro" id="IPR007443">
    <property type="entry name" value="LpoA"/>
</dbReference>
<dbReference type="AlphaFoldDB" id="A0A242NTI7"/>
<evidence type="ECO:0008006" key="10">
    <source>
        <dbReference type="Google" id="ProtNLM"/>
    </source>
</evidence>
<dbReference type="Pfam" id="PF04348">
    <property type="entry name" value="LppC"/>
    <property type="match status" value="1"/>
</dbReference>
<dbReference type="GO" id="GO:0030234">
    <property type="term" value="F:enzyme regulator activity"/>
    <property type="evidence" value="ECO:0007669"/>
    <property type="project" value="TreeGrafter"/>
</dbReference>
<evidence type="ECO:0000256" key="3">
    <source>
        <dbReference type="ARBA" id="ARBA00022984"/>
    </source>
</evidence>
<sequence>MRNYKRMCMKLKQSFYAIVILALFSLLVGCHLNSSKSAKYDETKDSNYYLSQVDTSSGSAKIDWQLLAIRALINENKLSQANKLLSQLPANLNAEQQKDQLLSQGEIAIRKGQPFNLSQLTIEKLNDSQAYRYYSIKLALDRKSKKLNEQAYDYLSLQKFAPEKLKKQILNNTWNFFSKLSTNQLSKISVPENDLTLKGWIDLSYTYQRNNIKAPVQDGDSPEVLEAKNTNRKNQLKRAILDWAAKYPNHPAQDIVAIITGEQTLAVDNVNSKKVALLLPLNGSSRIFGNTIRQGYVDAVKFYPQEPQQNVIVLDTTSVPMDNLIQQAQEQNVDLIVGPLLKSEVSKIKQLAPNIPVLALNKVDDGTVSANKMCFFALSPEDEAKDAADHIFAQNKQKPLLVIPQNDLGRRVAQSFAKQWSQISNGSQAYVQYVGNLNTLRANINHSSGISLTGSPIVFNSDDGSASMASNGSSSGFDAIYIYASYDELTLIKPMLDMGAGKTVGNGSSPIALYSSSKSHVANASNDFYYDMNQTEYSDIPLIINSSEKTTAVIPSNIQKDYSLTRLYAMGIDAWRLANRFNQLDSYQPNFLDGMTGKLSTSNQCEVTRTLAWQQYAYVTSQSSSEQNEN</sequence>
<dbReference type="CDD" id="cd06339">
    <property type="entry name" value="PBP1_YraM_LppC_lipoprotein-like"/>
    <property type="match status" value="1"/>
</dbReference>
<keyword evidence="7" id="KW-0449">Lipoprotein</keyword>
<gene>
    <name evidence="8" type="ORF">B6D06_07630</name>
</gene>
<dbReference type="InterPro" id="IPR011990">
    <property type="entry name" value="TPR-like_helical_dom_sf"/>
</dbReference>
<evidence type="ECO:0000256" key="6">
    <source>
        <dbReference type="ARBA" id="ARBA00023237"/>
    </source>
</evidence>
<dbReference type="EMBL" id="NASK01000098">
    <property type="protein sequence ID" value="OTQ49021.1"/>
    <property type="molecule type" value="Genomic_DNA"/>
</dbReference>
<dbReference type="InterPro" id="IPR028082">
    <property type="entry name" value="Peripla_BP_I"/>
</dbReference>
<keyword evidence="4" id="KW-0472">Membrane</keyword>
<dbReference type="PANTHER" id="PTHR38038:SF1">
    <property type="entry name" value="PENICILLIN-BINDING PROTEIN ACTIVATOR LPOA"/>
    <property type="match status" value="1"/>
</dbReference>
<evidence type="ECO:0000256" key="7">
    <source>
        <dbReference type="ARBA" id="ARBA00023288"/>
    </source>
</evidence>
<keyword evidence="3" id="KW-0573">Peptidoglycan synthesis</keyword>